<dbReference type="HAMAP" id="MF_00724">
    <property type="entry name" value="FliE"/>
    <property type="match status" value="1"/>
</dbReference>
<keyword evidence="3" id="KW-0282">Flagellum</keyword>
<dbReference type="PANTHER" id="PTHR34653">
    <property type="match status" value="1"/>
</dbReference>
<dbReference type="Pfam" id="PF02049">
    <property type="entry name" value="FliE"/>
    <property type="match status" value="1"/>
</dbReference>
<reference evidence="3" key="1">
    <citation type="submission" date="2018-06" db="EMBL/GenBank/DDBJ databases">
        <authorList>
            <person name="Zhirakovskaya E."/>
        </authorList>
    </citation>
    <scope>NUCLEOTIDE SEQUENCE</scope>
</reference>
<keyword evidence="3" id="KW-0969">Cilium</keyword>
<proteinExistence type="inferred from homology"/>
<organism evidence="3">
    <name type="scientific">hydrothermal vent metagenome</name>
    <dbReference type="NCBI Taxonomy" id="652676"/>
    <lineage>
        <taxon>unclassified sequences</taxon>
        <taxon>metagenomes</taxon>
        <taxon>ecological metagenomes</taxon>
    </lineage>
</organism>
<name>A0A3B0Y1D2_9ZZZZ</name>
<dbReference type="InterPro" id="IPR001624">
    <property type="entry name" value="FliE"/>
</dbReference>
<dbReference type="GO" id="GO:0071973">
    <property type="term" value="P:bacterial-type flagellum-dependent cell motility"/>
    <property type="evidence" value="ECO:0007669"/>
    <property type="project" value="InterPro"/>
</dbReference>
<evidence type="ECO:0000256" key="1">
    <source>
        <dbReference type="ARBA" id="ARBA00004117"/>
    </source>
</evidence>
<dbReference type="NCBIfam" id="TIGR00205">
    <property type="entry name" value="fliE"/>
    <property type="match status" value="1"/>
</dbReference>
<dbReference type="GO" id="GO:0009425">
    <property type="term" value="C:bacterial-type flagellum basal body"/>
    <property type="evidence" value="ECO:0007669"/>
    <property type="project" value="UniProtKB-SubCell"/>
</dbReference>
<dbReference type="PRINTS" id="PR01006">
    <property type="entry name" value="FLGHOOKFLIE"/>
</dbReference>
<accession>A0A3B0Y1D2</accession>
<protein>
    <submittedName>
        <fullName evidence="3">Flagellar hook-basal body complex protein FliE</fullName>
    </submittedName>
</protein>
<sequence>MSNMNVQQVLAQMRVLEAQAKSQINTDAILVNETQSAQKTDFSQVLADSVNSVNETLMTSGKMATKFEKGNSNITMAELVINMEKASVSFQAMTQVRNKLLTAYQEIMNMPV</sequence>
<dbReference type="GO" id="GO:0003774">
    <property type="term" value="F:cytoskeletal motor activity"/>
    <property type="evidence" value="ECO:0007669"/>
    <property type="project" value="InterPro"/>
</dbReference>
<gene>
    <name evidence="3" type="ORF">MNBD_GAMMA10-604</name>
</gene>
<comment type="subcellular location">
    <subcellularLocation>
        <location evidence="1">Bacterial flagellum basal body</location>
    </subcellularLocation>
</comment>
<dbReference type="EMBL" id="UOFJ01000300">
    <property type="protein sequence ID" value="VAW67909.1"/>
    <property type="molecule type" value="Genomic_DNA"/>
</dbReference>
<dbReference type="AlphaFoldDB" id="A0A3B0Y1D2"/>
<evidence type="ECO:0000256" key="2">
    <source>
        <dbReference type="ARBA" id="ARBA00023143"/>
    </source>
</evidence>
<keyword evidence="3" id="KW-0966">Cell projection</keyword>
<evidence type="ECO:0000313" key="3">
    <source>
        <dbReference type="EMBL" id="VAW67909.1"/>
    </source>
</evidence>
<keyword evidence="2" id="KW-0975">Bacterial flagellum</keyword>
<dbReference type="PANTHER" id="PTHR34653:SF1">
    <property type="entry name" value="FLAGELLAR HOOK-BASAL BODY COMPLEX PROTEIN FLIE"/>
    <property type="match status" value="1"/>
</dbReference>
<dbReference type="GO" id="GO:0005198">
    <property type="term" value="F:structural molecule activity"/>
    <property type="evidence" value="ECO:0007669"/>
    <property type="project" value="InterPro"/>
</dbReference>